<protein>
    <recommendedName>
        <fullName evidence="1">DUF3870 domain-containing protein</fullName>
    </recommendedName>
</protein>
<dbReference type="InterPro" id="IPR024617">
    <property type="entry name" value="DUF3870"/>
</dbReference>
<name>A0ABU0CY04_9BACI</name>
<organism evidence="2 3">
    <name type="scientific">Caldalkalibacillus uzonensis</name>
    <dbReference type="NCBI Taxonomy" id="353224"/>
    <lineage>
        <taxon>Bacteria</taxon>
        <taxon>Bacillati</taxon>
        <taxon>Bacillota</taxon>
        <taxon>Bacilli</taxon>
        <taxon>Bacillales</taxon>
        <taxon>Bacillaceae</taxon>
        <taxon>Caldalkalibacillus</taxon>
    </lineage>
</organism>
<reference evidence="2 3" key="1">
    <citation type="submission" date="2023-07" db="EMBL/GenBank/DDBJ databases">
        <title>Genomic Encyclopedia of Type Strains, Phase IV (KMG-IV): sequencing the most valuable type-strain genomes for metagenomic binning, comparative biology and taxonomic classification.</title>
        <authorList>
            <person name="Goeker M."/>
        </authorList>
    </citation>
    <scope>NUCLEOTIDE SEQUENCE [LARGE SCALE GENOMIC DNA]</scope>
    <source>
        <strain evidence="2 3">DSM 17740</strain>
    </source>
</reference>
<evidence type="ECO:0000259" key="1">
    <source>
        <dbReference type="Pfam" id="PF12986"/>
    </source>
</evidence>
<comment type="caution">
    <text evidence="2">The sequence shown here is derived from an EMBL/GenBank/DDBJ whole genome shotgun (WGS) entry which is preliminary data.</text>
</comment>
<dbReference type="Pfam" id="PF12986">
    <property type="entry name" value="DUF3870"/>
    <property type="match status" value="1"/>
</dbReference>
<evidence type="ECO:0000313" key="3">
    <source>
        <dbReference type="Proteomes" id="UP001232445"/>
    </source>
</evidence>
<keyword evidence="3" id="KW-1185">Reference proteome</keyword>
<gene>
    <name evidence="2" type="ORF">J2S00_003874</name>
</gene>
<dbReference type="Proteomes" id="UP001232445">
    <property type="component" value="Unassembled WGS sequence"/>
</dbReference>
<feature type="domain" description="DUF3870" evidence="1">
    <location>
        <begin position="10"/>
        <end position="101"/>
    </location>
</feature>
<evidence type="ECO:0000313" key="2">
    <source>
        <dbReference type="EMBL" id="MDQ0341030.1"/>
    </source>
</evidence>
<sequence>MVNSRDKILVAGFAQFPKGTPVYELQKVIGCILIIDKEKDMIIDATFTFLMDTTRDFLRSLVSGKCIREGIDDLIDEIEIRCNIPGQRALIQSVINAYERYCDIKESQA</sequence>
<proteinExistence type="predicted"/>
<accession>A0ABU0CY04</accession>
<dbReference type="EMBL" id="JAUSUQ010000028">
    <property type="protein sequence ID" value="MDQ0341030.1"/>
    <property type="molecule type" value="Genomic_DNA"/>
</dbReference>
<dbReference type="RefSeq" id="WP_307343651.1">
    <property type="nucleotide sequence ID" value="NZ_JAUSUQ010000028.1"/>
</dbReference>